<evidence type="ECO:0000256" key="1">
    <source>
        <dbReference type="SAM" id="MobiDB-lite"/>
    </source>
</evidence>
<gene>
    <name evidence="4" type="ORF">MGAL_10B046891</name>
</gene>
<evidence type="ECO:0000256" key="3">
    <source>
        <dbReference type="SAM" id="SignalP"/>
    </source>
</evidence>
<keyword evidence="2" id="KW-0472">Membrane</keyword>
<feature type="signal peptide" evidence="3">
    <location>
        <begin position="1"/>
        <end position="16"/>
    </location>
</feature>
<evidence type="ECO:0008006" key="6">
    <source>
        <dbReference type="Google" id="ProtNLM"/>
    </source>
</evidence>
<dbReference type="EMBL" id="UYJE01005601">
    <property type="protein sequence ID" value="VDI38481.1"/>
    <property type="molecule type" value="Genomic_DNA"/>
</dbReference>
<dbReference type="AlphaFoldDB" id="A0A8B6EUJ7"/>
<evidence type="ECO:0000313" key="4">
    <source>
        <dbReference type="EMBL" id="VDI38481.1"/>
    </source>
</evidence>
<keyword evidence="3" id="KW-0732">Signal</keyword>
<evidence type="ECO:0000256" key="2">
    <source>
        <dbReference type="SAM" id="Phobius"/>
    </source>
</evidence>
<keyword evidence="2" id="KW-1133">Transmembrane helix</keyword>
<feature type="chain" id="PRO_5032864121" description="TNFR-Cys domain-containing protein" evidence="3">
    <location>
        <begin position="17"/>
        <end position="583"/>
    </location>
</feature>
<feature type="region of interest" description="Disordered" evidence="1">
    <location>
        <begin position="376"/>
        <end position="402"/>
    </location>
</feature>
<feature type="region of interest" description="Disordered" evidence="1">
    <location>
        <begin position="525"/>
        <end position="546"/>
    </location>
</feature>
<accession>A0A8B6EUJ7</accession>
<comment type="caution">
    <text evidence="4">The sequence shown here is derived from an EMBL/GenBank/DDBJ whole genome shotgun (WGS) entry which is preliminary data.</text>
</comment>
<feature type="region of interest" description="Disordered" evidence="1">
    <location>
        <begin position="475"/>
        <end position="510"/>
    </location>
</feature>
<dbReference type="OrthoDB" id="6096888at2759"/>
<evidence type="ECO:0000313" key="5">
    <source>
        <dbReference type="Proteomes" id="UP000596742"/>
    </source>
</evidence>
<feature type="compositionally biased region" description="Low complexity" evidence="1">
    <location>
        <begin position="383"/>
        <end position="399"/>
    </location>
</feature>
<keyword evidence="5" id="KW-1185">Reference proteome</keyword>
<proteinExistence type="predicted"/>
<keyword evidence="2" id="KW-0812">Transmembrane</keyword>
<protein>
    <recommendedName>
        <fullName evidence="6">TNFR-Cys domain-containing protein</fullName>
    </recommendedName>
</protein>
<feature type="transmembrane region" description="Helical" evidence="2">
    <location>
        <begin position="172"/>
        <end position="192"/>
    </location>
</feature>
<feature type="region of interest" description="Disordered" evidence="1">
    <location>
        <begin position="270"/>
        <end position="294"/>
    </location>
</feature>
<dbReference type="Proteomes" id="UP000596742">
    <property type="component" value="Unassembled WGS sequence"/>
</dbReference>
<sequence>MEYTVIFILIFGIGNSLQLDGKFCKNATSGATNCCSNHEEINGVCKQCINGTSAEAGGQCKPCKENMFGYKCIKQCNCEQFQSCDAAVGCIPKTPFLIETTTDSGNSSEGSTQAVILSTGVHVTTQQRDVIHKITTTRKIVTDKHVTDDPNDVFITTEPNSISSGGSSNMEWLIYTLCIAGVVIVTGLSHLFRSYRKRKHSKEMLVNGDLVLEQVTESPYSGFYDEIDENMLSDDKSYFVPQDSHSVTKSTGIDDTGYLDACFATEEDERQKLQDKLSQMGSNSTSSSNSHVAAQKDSEYLHPYHSLQDNWKEDSHGYEAAVTVHHGIESSSGSDEEANNNKYSHVYQQLQKDRDTKGQAYEKPLTPKLKTIHDAKNLEATPSTALSRTNTSSTSSSNSDVATLNDTEYLHPYHTLQDNWEKHSHGYEVAVTDHPMTVNPGTGNSCGSDGPTAHVYQPLQEDGDTQFHLYEKPLTPKLKTANDSKKRQAVQSRHVASSLQDNVNNNADSDETIHSCDEIETINHKQDNKKSSNQIKSKTSEKQMFRDEYTEQSLVECLKNNNMCPQENNNGNLNNYDDAKSCI</sequence>
<name>A0A8B6EUJ7_MYTGA</name>
<organism evidence="4 5">
    <name type="scientific">Mytilus galloprovincialis</name>
    <name type="common">Mediterranean mussel</name>
    <dbReference type="NCBI Taxonomy" id="29158"/>
    <lineage>
        <taxon>Eukaryota</taxon>
        <taxon>Metazoa</taxon>
        <taxon>Spiralia</taxon>
        <taxon>Lophotrochozoa</taxon>
        <taxon>Mollusca</taxon>
        <taxon>Bivalvia</taxon>
        <taxon>Autobranchia</taxon>
        <taxon>Pteriomorphia</taxon>
        <taxon>Mytilida</taxon>
        <taxon>Mytiloidea</taxon>
        <taxon>Mytilidae</taxon>
        <taxon>Mytilinae</taxon>
        <taxon>Mytilus</taxon>
    </lineage>
</organism>
<feature type="compositionally biased region" description="Polar residues" evidence="1">
    <location>
        <begin position="489"/>
        <end position="507"/>
    </location>
</feature>
<reference evidence="4" key="1">
    <citation type="submission" date="2018-11" db="EMBL/GenBank/DDBJ databases">
        <authorList>
            <person name="Alioto T."/>
            <person name="Alioto T."/>
        </authorList>
    </citation>
    <scope>NUCLEOTIDE SEQUENCE</scope>
</reference>